<keyword evidence="1" id="KW-0614">Plasmid</keyword>
<evidence type="ECO:0000313" key="1">
    <source>
        <dbReference type="EMBL" id="CAI10458.1"/>
    </source>
</evidence>
<evidence type="ECO:0000313" key="2">
    <source>
        <dbReference type="Proteomes" id="UP000006552"/>
    </source>
</evidence>
<dbReference type="KEGG" id="eba:p1B274"/>
<dbReference type="AlphaFoldDB" id="Q5NWV6"/>
<organism evidence="1 2">
    <name type="scientific">Aromatoleum aromaticum (strain DSM 19018 / LMG 30748 / EbN1)</name>
    <name type="common">Azoarcus sp. (strain EbN1)</name>
    <dbReference type="NCBI Taxonomy" id="76114"/>
    <lineage>
        <taxon>Bacteria</taxon>
        <taxon>Pseudomonadati</taxon>
        <taxon>Pseudomonadota</taxon>
        <taxon>Betaproteobacteria</taxon>
        <taxon>Rhodocyclales</taxon>
        <taxon>Rhodocyclaceae</taxon>
        <taxon>Aromatoleum</taxon>
    </lineage>
</organism>
<geneLocation type="plasmid" evidence="2">
    <name>pAzo1</name>
</geneLocation>
<name>Q5NWV6_AROAE</name>
<dbReference type="HOGENOM" id="CLU_2314316_0_0_4"/>
<protein>
    <submittedName>
        <fullName evidence="1">Uncharacterized protein</fullName>
    </submittedName>
</protein>
<sequence length="99" mass="11247">MPIGSPERTRRALLRSTTSCGVTMAMAPLRMSRAMRRRCVHSWPQSAATRCRRVRRGSNQEKALKPDTSRVLRPSFGTALRAIQPKLPPCYVPHKVRHI</sequence>
<proteinExistence type="predicted"/>
<dbReference type="EMBL" id="CR555307">
    <property type="protein sequence ID" value="CAI10458.1"/>
    <property type="molecule type" value="Genomic_DNA"/>
</dbReference>
<gene>
    <name evidence="1" type="ORF">p1B274</name>
</gene>
<dbReference type="Proteomes" id="UP000006552">
    <property type="component" value="Plasmid 1"/>
</dbReference>
<keyword evidence="2" id="KW-1185">Reference proteome</keyword>
<reference evidence="1 2" key="1">
    <citation type="journal article" date="2005" name="Arch. Microbiol.">
        <title>The genome sequence of an anaerobic aromatic-degrading denitrifying bacterium, strain EbN1.</title>
        <authorList>
            <person name="Rabus R."/>
            <person name="Kube M."/>
            <person name="Heider J."/>
            <person name="Beck A."/>
            <person name="Heitmann K."/>
            <person name="Widdel F."/>
            <person name="Reinhardt R."/>
        </authorList>
    </citation>
    <scope>NUCLEOTIDE SEQUENCE [LARGE SCALE GENOMIC DNA]</scope>
    <source>
        <strain evidence="1 2">EbN1</strain>
        <plasmid evidence="2">Plasmid pAzo1</plasmid>
    </source>
</reference>
<accession>Q5NWV6</accession>